<dbReference type="InterPro" id="IPR049281">
    <property type="entry name" value="BVU_3817-like_C_sf"/>
</dbReference>
<evidence type="ECO:0008006" key="6">
    <source>
        <dbReference type="Google" id="ProtNLM"/>
    </source>
</evidence>
<feature type="region of interest" description="Disordered" evidence="1">
    <location>
        <begin position="127"/>
        <end position="162"/>
    </location>
</feature>
<protein>
    <recommendedName>
        <fullName evidence="6">DUF5606 domain-containing protein</fullName>
    </recommendedName>
</protein>
<dbReference type="InterPro" id="IPR049282">
    <property type="entry name" value="BVU_3817_N_sf"/>
</dbReference>
<dbReference type="InterPro" id="IPR049280">
    <property type="entry name" value="DUF6852"/>
</dbReference>
<feature type="domain" description="DUF5606" evidence="2">
    <location>
        <begin position="3"/>
        <end position="50"/>
    </location>
</feature>
<dbReference type="AlphaFoldDB" id="A0A7K1YF81"/>
<dbReference type="EMBL" id="WVHT01000009">
    <property type="protein sequence ID" value="MXV52718.1"/>
    <property type="molecule type" value="Genomic_DNA"/>
</dbReference>
<dbReference type="Gene3D" id="1.10.10.1650">
    <property type="match status" value="1"/>
</dbReference>
<feature type="compositionally biased region" description="Acidic residues" evidence="1">
    <location>
        <begin position="133"/>
        <end position="149"/>
    </location>
</feature>
<gene>
    <name evidence="4" type="ORF">GS399_17230</name>
</gene>
<comment type="caution">
    <text evidence="4">The sequence shown here is derived from an EMBL/GenBank/DDBJ whole genome shotgun (WGS) entry which is preliminary data.</text>
</comment>
<evidence type="ECO:0000313" key="5">
    <source>
        <dbReference type="Proteomes" id="UP000466586"/>
    </source>
</evidence>
<dbReference type="RefSeq" id="WP_160845894.1">
    <property type="nucleotide sequence ID" value="NZ_WVHT01000009.1"/>
</dbReference>
<evidence type="ECO:0000259" key="3">
    <source>
        <dbReference type="Pfam" id="PF21186"/>
    </source>
</evidence>
<name>A0A7K1YF81_9SPHI</name>
<evidence type="ECO:0000259" key="2">
    <source>
        <dbReference type="Pfam" id="PF18347"/>
    </source>
</evidence>
<evidence type="ECO:0000313" key="4">
    <source>
        <dbReference type="EMBL" id="MXV52718.1"/>
    </source>
</evidence>
<sequence>MNLRGVVAVSGKPGLFKVIGQNKSGFVLESLDAQKLKLVVNLSTAKLASLEDITVFGEDSDLKLPEIFNNMKDGSAVPDIKKADGKTLRVYFREVAPEHDEERVYASDMKKIVTWFNIIKELPLFTEEPATADAEDNAPETEEEVVTEPEAEKPAKTKAKAK</sequence>
<evidence type="ECO:0000256" key="1">
    <source>
        <dbReference type="SAM" id="MobiDB-lite"/>
    </source>
</evidence>
<accession>A0A7K1YF81</accession>
<organism evidence="4 5">
    <name type="scientific">Hufsiella arboris</name>
    <dbReference type="NCBI Taxonomy" id="2695275"/>
    <lineage>
        <taxon>Bacteria</taxon>
        <taxon>Pseudomonadati</taxon>
        <taxon>Bacteroidota</taxon>
        <taxon>Sphingobacteriia</taxon>
        <taxon>Sphingobacteriales</taxon>
        <taxon>Sphingobacteriaceae</taxon>
        <taxon>Hufsiella</taxon>
    </lineage>
</organism>
<feature type="domain" description="DUF6852" evidence="3">
    <location>
        <begin position="53"/>
        <end position="119"/>
    </location>
</feature>
<keyword evidence="5" id="KW-1185">Reference proteome</keyword>
<dbReference type="Gene3D" id="2.30.30.730">
    <property type="match status" value="1"/>
</dbReference>
<reference evidence="4 5" key="1">
    <citation type="submission" date="2019-11" db="EMBL/GenBank/DDBJ databases">
        <title>Pedobacter sp. HMF7647 Genome sequencing and assembly.</title>
        <authorList>
            <person name="Kang H."/>
            <person name="Kim H."/>
            <person name="Joh K."/>
        </authorList>
    </citation>
    <scope>NUCLEOTIDE SEQUENCE [LARGE SCALE GENOMIC DNA]</scope>
    <source>
        <strain evidence="4 5">HMF7647</strain>
    </source>
</reference>
<proteinExistence type="predicted"/>
<dbReference type="InterPro" id="IPR041218">
    <property type="entry name" value="DUF5606"/>
</dbReference>
<dbReference type="Proteomes" id="UP000466586">
    <property type="component" value="Unassembled WGS sequence"/>
</dbReference>
<dbReference type="Pfam" id="PF21186">
    <property type="entry name" value="DUF6852"/>
    <property type="match status" value="1"/>
</dbReference>
<dbReference type="Pfam" id="PF18347">
    <property type="entry name" value="DUF5606"/>
    <property type="match status" value="1"/>
</dbReference>